<dbReference type="EMBL" id="AGUE01000161">
    <property type="protein sequence ID" value="EHK98229.1"/>
    <property type="molecule type" value="Genomic_DNA"/>
</dbReference>
<dbReference type="HOGENOM" id="CLU_1001344_0_0_1"/>
<comment type="caution">
    <text evidence="1">The sequence shown here is derived from an EMBL/GenBank/DDBJ whole genome shotgun (WGS) entry which is preliminary data.</text>
</comment>
<dbReference type="AlphaFoldDB" id="H0ETD4"/>
<evidence type="ECO:0000313" key="2">
    <source>
        <dbReference type="Proteomes" id="UP000005446"/>
    </source>
</evidence>
<name>H0ETD4_GLAL7</name>
<dbReference type="Proteomes" id="UP000005446">
    <property type="component" value="Unassembled WGS sequence"/>
</dbReference>
<organism evidence="1 2">
    <name type="scientific">Glarea lozoyensis (strain ATCC 74030 / MF5533)</name>
    <dbReference type="NCBI Taxonomy" id="1104152"/>
    <lineage>
        <taxon>Eukaryota</taxon>
        <taxon>Fungi</taxon>
        <taxon>Dikarya</taxon>
        <taxon>Ascomycota</taxon>
        <taxon>Pezizomycotina</taxon>
        <taxon>Leotiomycetes</taxon>
        <taxon>Helotiales</taxon>
        <taxon>Helotiaceae</taxon>
        <taxon>Glarea</taxon>
    </lineage>
</organism>
<accession>H0ETD4</accession>
<reference evidence="1 2" key="1">
    <citation type="journal article" date="2012" name="Eukaryot. Cell">
        <title>Genome sequence of the fungus Glarea lozoyensis: the first genome sequence of a species from the Helotiaceae family.</title>
        <authorList>
            <person name="Youssar L."/>
            <person name="Gruening B.A."/>
            <person name="Erxleben A."/>
            <person name="Guenther S."/>
            <person name="Huettel W."/>
        </authorList>
    </citation>
    <scope>NUCLEOTIDE SEQUENCE [LARGE SCALE GENOMIC DNA]</scope>
    <source>
        <strain evidence="2">ATCC 74030 / MF5533</strain>
    </source>
</reference>
<proteinExistence type="predicted"/>
<gene>
    <name evidence="1" type="ORF">M7I_5996</name>
</gene>
<dbReference type="OrthoDB" id="10515107at2759"/>
<keyword evidence="2" id="KW-1185">Reference proteome</keyword>
<evidence type="ECO:0000313" key="1">
    <source>
        <dbReference type="EMBL" id="EHK98229.1"/>
    </source>
</evidence>
<sequence>MSILLPQPLQHTLLPRSRARRPQVHTNPIMRHQIVPGIQMRGLLIAVMVMNGLPVAAAGQDGPADVRAFEAPAFEDYGATVAVPAVADVVEGFHFAFEVEQELEGGGGEGIVWFSPFFIVPRILVPAAGTKANINQLRHILLPLLPLAPNSLSKNRITHLDIPLPIRSPLRLQTLPIRLIPLQPHPTLLTTRLITITRPRTPTPTLTLTPPISQPNSLPQHQKIPLQHLRPILHIPQLLHNPRPLFNHLIEFLTLLRESLHARRKHLLLLLDDLRVAM</sequence>
<protein>
    <submittedName>
        <fullName evidence="1">Uncharacterized protein</fullName>
    </submittedName>
</protein>
<dbReference type="InParanoid" id="H0ETD4"/>